<protein>
    <recommendedName>
        <fullName evidence="3">Lipoprotein</fullName>
    </recommendedName>
</protein>
<dbReference type="RefSeq" id="WP_115619310.1">
    <property type="nucleotide sequence ID" value="NZ_UFVR01000004.1"/>
</dbReference>
<evidence type="ECO:0000313" key="2">
    <source>
        <dbReference type="Proteomes" id="UP000254282"/>
    </source>
</evidence>
<name>A0A381FCV4_9FLAO</name>
<gene>
    <name evidence="1" type="ORF">NCTC13532_00781</name>
</gene>
<accession>A0A381FCV4</accession>
<dbReference type="Proteomes" id="UP000254282">
    <property type="component" value="Unassembled WGS sequence"/>
</dbReference>
<dbReference type="PROSITE" id="PS51257">
    <property type="entry name" value="PROKAR_LIPOPROTEIN"/>
    <property type="match status" value="1"/>
</dbReference>
<organism evidence="1 2">
    <name type="scientific">Chryseobacterium indoltheticum</name>
    <dbReference type="NCBI Taxonomy" id="254"/>
    <lineage>
        <taxon>Bacteria</taxon>
        <taxon>Pseudomonadati</taxon>
        <taxon>Bacteroidota</taxon>
        <taxon>Flavobacteriia</taxon>
        <taxon>Flavobacteriales</taxon>
        <taxon>Weeksellaceae</taxon>
        <taxon>Chryseobacterium group</taxon>
        <taxon>Chryseobacterium</taxon>
    </lineage>
</organism>
<dbReference type="EMBL" id="UFVR01000004">
    <property type="protein sequence ID" value="SUX44367.1"/>
    <property type="molecule type" value="Genomic_DNA"/>
</dbReference>
<dbReference type="AlphaFoldDB" id="A0A381FCV4"/>
<evidence type="ECO:0000313" key="1">
    <source>
        <dbReference type="EMBL" id="SUX44367.1"/>
    </source>
</evidence>
<sequence length="119" mass="13481">MRKITCIAMLSLLTVSCQNEQRQSTEVTETVVSLKSDAMENFENALKTIAKGQTRFIDSNKALNEEGVEVLLPAASQLLIDNNMSATELKRMEKRKILKKGFSVYHENLAQYRNKIKSN</sequence>
<reference evidence="1 2" key="1">
    <citation type="submission" date="2018-06" db="EMBL/GenBank/DDBJ databases">
        <authorList>
            <consortium name="Pathogen Informatics"/>
            <person name="Doyle S."/>
        </authorList>
    </citation>
    <scope>NUCLEOTIDE SEQUENCE [LARGE SCALE GENOMIC DNA]</scope>
    <source>
        <strain evidence="1 2">NCTC13532</strain>
    </source>
</reference>
<proteinExistence type="predicted"/>
<evidence type="ECO:0008006" key="3">
    <source>
        <dbReference type="Google" id="ProtNLM"/>
    </source>
</evidence>